<gene>
    <name evidence="2" type="ORF">PRK78_006397</name>
</gene>
<keyword evidence="3" id="KW-1185">Reference proteome</keyword>
<dbReference type="EMBL" id="CP120630">
    <property type="protein sequence ID" value="WEW60909.1"/>
    <property type="molecule type" value="Genomic_DNA"/>
</dbReference>
<name>A0AAF0DL97_9EURO</name>
<reference evidence="2" key="1">
    <citation type="submission" date="2023-03" db="EMBL/GenBank/DDBJ databases">
        <title>Emydomyces testavorans Genome Sequence.</title>
        <authorList>
            <person name="Hoyer L."/>
        </authorList>
    </citation>
    <scope>NUCLEOTIDE SEQUENCE</scope>
    <source>
        <strain evidence="2">16-2883</strain>
    </source>
</reference>
<feature type="compositionally biased region" description="Basic and acidic residues" evidence="1">
    <location>
        <begin position="456"/>
        <end position="472"/>
    </location>
</feature>
<evidence type="ECO:0000313" key="2">
    <source>
        <dbReference type="EMBL" id="WEW60909.1"/>
    </source>
</evidence>
<feature type="compositionally biased region" description="Basic and acidic residues" evidence="1">
    <location>
        <begin position="376"/>
        <end position="390"/>
    </location>
</feature>
<dbReference type="Proteomes" id="UP001219355">
    <property type="component" value="Chromosome 4"/>
</dbReference>
<feature type="region of interest" description="Disordered" evidence="1">
    <location>
        <begin position="282"/>
        <end position="539"/>
    </location>
</feature>
<feature type="compositionally biased region" description="Basic residues" evidence="1">
    <location>
        <begin position="7"/>
        <end position="19"/>
    </location>
</feature>
<organism evidence="2 3">
    <name type="scientific">Emydomyces testavorans</name>
    <dbReference type="NCBI Taxonomy" id="2070801"/>
    <lineage>
        <taxon>Eukaryota</taxon>
        <taxon>Fungi</taxon>
        <taxon>Dikarya</taxon>
        <taxon>Ascomycota</taxon>
        <taxon>Pezizomycotina</taxon>
        <taxon>Eurotiomycetes</taxon>
        <taxon>Eurotiomycetidae</taxon>
        <taxon>Onygenales</taxon>
        <taxon>Nannizziopsiaceae</taxon>
        <taxon>Emydomyces</taxon>
    </lineage>
</organism>
<evidence type="ECO:0000256" key="1">
    <source>
        <dbReference type="SAM" id="MobiDB-lite"/>
    </source>
</evidence>
<evidence type="ECO:0000313" key="3">
    <source>
        <dbReference type="Proteomes" id="UP001219355"/>
    </source>
</evidence>
<accession>A0AAF0DL97</accession>
<feature type="compositionally biased region" description="Basic and acidic residues" evidence="1">
    <location>
        <begin position="117"/>
        <end position="141"/>
    </location>
</feature>
<protein>
    <submittedName>
        <fullName evidence="2">Uncharacterized protein</fullName>
    </submittedName>
</protein>
<feature type="compositionally biased region" description="Pro residues" evidence="1">
    <location>
        <begin position="92"/>
        <end position="101"/>
    </location>
</feature>
<dbReference type="AlphaFoldDB" id="A0AAF0DL97"/>
<feature type="compositionally biased region" description="Basic and acidic residues" evidence="1">
    <location>
        <begin position="511"/>
        <end position="522"/>
    </location>
</feature>
<feature type="region of interest" description="Disordered" evidence="1">
    <location>
        <begin position="1"/>
        <end position="146"/>
    </location>
</feature>
<feature type="compositionally biased region" description="Basic residues" evidence="1">
    <location>
        <begin position="362"/>
        <end position="375"/>
    </location>
</feature>
<sequence length="539" mass="61978">MLLKPSGPHRHPNPPKRQKTAGLVESHYRGNSSHRQRFRAQRGFTHPPQHDYHQMPNQGPYELSGPFPPHHHDPWHPGPSPTNGYPSYGPQFPSPRGPHGPVPRQQDYFPSPYPHYPAEREYPPYPMERRHPPPREHHRGQSQDYWSRSDNIRPIAPIVEPWMEELNTLDIPDARPDPNRIVWRPPQAVARPLPSTLTDRDEITMPPPLSSLPHGMSVSKYILDKKSEEFRCNIRDTEDWPFMMDDPIFLEIPTDGELITIRELLAIRSKVYEVHRIERQPTPEPNRYEIEGNEDANITDANEGPQGDSYAGDSDNQYDDDSRSYVSSREGQDEPIFGKAVKQDSPGQSLDQVDSIDQMILPRRRPSGRKRFRPRNSRDYGRRGDNRRTDGNFSVKRQRGTDRRLKNNKSQFRWHGKQQQQFPLPPPPPNGDSVPINQEPAEDKKDNINSYPSGTGDDHGEDSFQHGGDIKAEAAATGTRQEPPEPRGLINAVRNRHKRIKTGNSSDSGGDEPRRQVDDVTPRMKRRQPQVAEAYSRRW</sequence>
<proteinExistence type="predicted"/>